<protein>
    <submittedName>
        <fullName evidence="10">tRNA epoxyqueuosine(34) reductase QueG</fullName>
        <ecNumber evidence="10">1.17.99.6</ecNumber>
    </submittedName>
</protein>
<proteinExistence type="predicted"/>
<dbReference type="Gene3D" id="3.30.70.20">
    <property type="match status" value="1"/>
</dbReference>
<dbReference type="PROSITE" id="PS50077">
    <property type="entry name" value="HEAT_REPEAT"/>
    <property type="match status" value="1"/>
</dbReference>
<name>A0A7V8VEA5_9BACT</name>
<keyword evidence="8" id="KW-0411">Iron-sulfur</keyword>
<dbReference type="InterPro" id="IPR017900">
    <property type="entry name" value="4Fe4S_Fe_S_CS"/>
</dbReference>
<organism evidence="10 11">
    <name type="scientific">Thermogemmata fonticola</name>
    <dbReference type="NCBI Taxonomy" id="2755323"/>
    <lineage>
        <taxon>Bacteria</taxon>
        <taxon>Pseudomonadati</taxon>
        <taxon>Planctomycetota</taxon>
        <taxon>Planctomycetia</taxon>
        <taxon>Gemmatales</taxon>
        <taxon>Gemmataceae</taxon>
        <taxon>Thermogemmata</taxon>
    </lineage>
</organism>
<keyword evidence="7" id="KW-0408">Iron</keyword>
<dbReference type="EMBL" id="JACEFB010000006">
    <property type="protein sequence ID" value="MBA2226468.1"/>
    <property type="molecule type" value="Genomic_DNA"/>
</dbReference>
<keyword evidence="1" id="KW-0004">4Fe-4S</keyword>
<keyword evidence="11" id="KW-1185">Reference proteome</keyword>
<dbReference type="GO" id="GO:0008616">
    <property type="term" value="P:tRNA queuosine(34) biosynthetic process"/>
    <property type="evidence" value="ECO:0007669"/>
    <property type="project" value="UniProtKB-KW"/>
</dbReference>
<dbReference type="InterPro" id="IPR011989">
    <property type="entry name" value="ARM-like"/>
</dbReference>
<dbReference type="PROSITE" id="PS51379">
    <property type="entry name" value="4FE4S_FER_2"/>
    <property type="match status" value="1"/>
</dbReference>
<keyword evidence="5" id="KW-0671">Queuosine biosynthesis</keyword>
<accession>A0A7V8VEA5</accession>
<evidence type="ECO:0000259" key="9">
    <source>
        <dbReference type="PROSITE" id="PS51379"/>
    </source>
</evidence>
<dbReference type="SUPFAM" id="SSF46548">
    <property type="entry name" value="alpha-helical ferredoxin"/>
    <property type="match status" value="1"/>
</dbReference>
<dbReference type="Proteomes" id="UP000542342">
    <property type="component" value="Unassembled WGS sequence"/>
</dbReference>
<dbReference type="InterPro" id="IPR013542">
    <property type="entry name" value="QueG_DUF1730"/>
</dbReference>
<evidence type="ECO:0000256" key="7">
    <source>
        <dbReference type="ARBA" id="ARBA00023004"/>
    </source>
</evidence>
<dbReference type="Pfam" id="PF08331">
    <property type="entry name" value="QueG_DUF1730"/>
    <property type="match status" value="1"/>
</dbReference>
<evidence type="ECO:0000256" key="6">
    <source>
        <dbReference type="ARBA" id="ARBA00023002"/>
    </source>
</evidence>
<dbReference type="NCBIfam" id="TIGR00276">
    <property type="entry name" value="tRNA epoxyqueuosine(34) reductase QueG"/>
    <property type="match status" value="1"/>
</dbReference>
<dbReference type="Pfam" id="PF13484">
    <property type="entry name" value="Fer4_16"/>
    <property type="match status" value="1"/>
</dbReference>
<dbReference type="GO" id="GO:0051539">
    <property type="term" value="F:4 iron, 4 sulfur cluster binding"/>
    <property type="evidence" value="ECO:0007669"/>
    <property type="project" value="UniProtKB-KW"/>
</dbReference>
<sequence>MATVPANIPANTRTPPLLPERLEERLRVEARRLGFSLCGIAPATEADTYAFYQHWLAQGYAGEMQYLHTRAEARRHPRSILQDVRSVVMLAMDYGPRPLHRSLPPSEVGSFPGRVAFYAAAPDYHPFLWQRLNLLADWLRQQVPGCQAVGVCDTAPLLERDFARRAGLGWIGKNTLLIHPRRGSFLFLAALLTDLSLQPDAPFSSQHCGTCTACLQACPTQAFPAPYVLDARRCISYLTIEHRSAIPATLAESIGDWLFGCDICQQVCPWNRKPQTSESPFVHYPEWEWLDPVTILRMDEATFRQRFRSTALWRAKRRGLRRNAAIVLGNRGDTSVLPVLQQAAQDADPLVRDAALWAISRIHQRYSISAPASSNNTTTY</sequence>
<keyword evidence="4" id="KW-0479">Metal-binding</keyword>
<reference evidence="10 11" key="1">
    <citation type="submission" date="2020-07" db="EMBL/GenBank/DDBJ databases">
        <title>Thermogemmata thermophila gen. nov., sp. nov., a novel moderate thermophilic planctomycete from a Kamchatka hot spring.</title>
        <authorList>
            <person name="Elcheninov A.G."/>
            <person name="Podosokorskaya O.A."/>
            <person name="Kovaleva O.L."/>
            <person name="Novikov A."/>
            <person name="Bonch-Osmolovskaya E.A."/>
            <person name="Toshchakov S.V."/>
            <person name="Kublanov I.V."/>
        </authorList>
    </citation>
    <scope>NUCLEOTIDE SEQUENCE [LARGE SCALE GENOMIC DNA]</scope>
    <source>
        <strain evidence="10 11">2918</strain>
    </source>
</reference>
<evidence type="ECO:0000256" key="2">
    <source>
        <dbReference type="ARBA" id="ARBA00022490"/>
    </source>
</evidence>
<comment type="caution">
    <text evidence="10">The sequence shown here is derived from an EMBL/GenBank/DDBJ whole genome shotgun (WGS) entry which is preliminary data.</text>
</comment>
<keyword evidence="6 10" id="KW-0560">Oxidoreductase</keyword>
<dbReference type="PANTHER" id="PTHR30002">
    <property type="entry name" value="EPOXYQUEUOSINE REDUCTASE"/>
    <property type="match status" value="1"/>
</dbReference>
<feature type="domain" description="4Fe-4S ferredoxin-type" evidence="9">
    <location>
        <begin position="199"/>
        <end position="228"/>
    </location>
</feature>
<dbReference type="InterPro" id="IPR016024">
    <property type="entry name" value="ARM-type_fold"/>
</dbReference>
<evidence type="ECO:0000256" key="5">
    <source>
        <dbReference type="ARBA" id="ARBA00022785"/>
    </source>
</evidence>
<dbReference type="InterPro" id="IPR021133">
    <property type="entry name" value="HEAT_type_2"/>
</dbReference>
<evidence type="ECO:0000313" key="10">
    <source>
        <dbReference type="EMBL" id="MBA2226468.1"/>
    </source>
</evidence>
<dbReference type="InterPro" id="IPR004453">
    <property type="entry name" value="QueG"/>
</dbReference>
<evidence type="ECO:0000256" key="8">
    <source>
        <dbReference type="ARBA" id="ARBA00023014"/>
    </source>
</evidence>
<evidence type="ECO:0000256" key="1">
    <source>
        <dbReference type="ARBA" id="ARBA00022485"/>
    </source>
</evidence>
<dbReference type="Gene3D" id="1.25.10.10">
    <property type="entry name" value="Leucine-rich Repeat Variant"/>
    <property type="match status" value="1"/>
</dbReference>
<dbReference type="SUPFAM" id="SSF48371">
    <property type="entry name" value="ARM repeat"/>
    <property type="match status" value="1"/>
</dbReference>
<dbReference type="EC" id="1.17.99.6" evidence="10"/>
<dbReference type="AlphaFoldDB" id="A0A7V8VEA5"/>
<dbReference type="PANTHER" id="PTHR30002:SF4">
    <property type="entry name" value="EPOXYQUEUOSINE REDUCTASE"/>
    <property type="match status" value="1"/>
</dbReference>
<keyword evidence="3" id="KW-0819">tRNA processing</keyword>
<evidence type="ECO:0000256" key="4">
    <source>
        <dbReference type="ARBA" id="ARBA00022723"/>
    </source>
</evidence>
<evidence type="ECO:0000313" key="11">
    <source>
        <dbReference type="Proteomes" id="UP000542342"/>
    </source>
</evidence>
<dbReference type="InterPro" id="IPR017896">
    <property type="entry name" value="4Fe4S_Fe-S-bd"/>
</dbReference>
<dbReference type="RefSeq" id="WP_194537909.1">
    <property type="nucleotide sequence ID" value="NZ_JACEFB010000006.1"/>
</dbReference>
<keyword evidence="2" id="KW-0963">Cytoplasm</keyword>
<gene>
    <name evidence="10" type="primary">queG</name>
    <name evidence="10" type="ORF">H0921_09880</name>
</gene>
<evidence type="ECO:0000256" key="3">
    <source>
        <dbReference type="ARBA" id="ARBA00022694"/>
    </source>
</evidence>
<dbReference type="GO" id="GO:0046872">
    <property type="term" value="F:metal ion binding"/>
    <property type="evidence" value="ECO:0007669"/>
    <property type="project" value="UniProtKB-KW"/>
</dbReference>
<dbReference type="Pfam" id="PF13646">
    <property type="entry name" value="HEAT_2"/>
    <property type="match status" value="1"/>
</dbReference>
<dbReference type="GO" id="GO:0052693">
    <property type="term" value="F:epoxyqueuosine reductase activity"/>
    <property type="evidence" value="ECO:0007669"/>
    <property type="project" value="UniProtKB-EC"/>
</dbReference>
<dbReference type="PROSITE" id="PS00198">
    <property type="entry name" value="4FE4S_FER_1"/>
    <property type="match status" value="1"/>
</dbReference>